<dbReference type="Proteomes" id="UP000006038">
    <property type="component" value="Chromosome 6"/>
</dbReference>
<dbReference type="Gramene" id="OB06G18980.1">
    <property type="protein sequence ID" value="OB06G18980.1"/>
    <property type="gene ID" value="OB06G18980"/>
</dbReference>
<dbReference type="AlphaFoldDB" id="J3MD04"/>
<feature type="transmembrane region" description="Helical" evidence="1">
    <location>
        <begin position="24"/>
        <end position="43"/>
    </location>
</feature>
<dbReference type="HOGENOM" id="CLU_3035595_0_0_1"/>
<evidence type="ECO:0000313" key="3">
    <source>
        <dbReference type="Proteomes" id="UP000006038"/>
    </source>
</evidence>
<evidence type="ECO:0000256" key="1">
    <source>
        <dbReference type="SAM" id="Phobius"/>
    </source>
</evidence>
<reference evidence="2" key="2">
    <citation type="submission" date="2013-04" db="UniProtKB">
        <authorList>
            <consortium name="EnsemblPlants"/>
        </authorList>
    </citation>
    <scope>IDENTIFICATION</scope>
</reference>
<proteinExistence type="predicted"/>
<reference evidence="2" key="1">
    <citation type="journal article" date="2013" name="Nat. Commun.">
        <title>Whole-genome sequencing of Oryza brachyantha reveals mechanisms underlying Oryza genome evolution.</title>
        <authorList>
            <person name="Chen J."/>
            <person name="Huang Q."/>
            <person name="Gao D."/>
            <person name="Wang J."/>
            <person name="Lang Y."/>
            <person name="Liu T."/>
            <person name="Li B."/>
            <person name="Bai Z."/>
            <person name="Luis Goicoechea J."/>
            <person name="Liang C."/>
            <person name="Chen C."/>
            <person name="Zhang W."/>
            <person name="Sun S."/>
            <person name="Liao Y."/>
            <person name="Zhang X."/>
            <person name="Yang L."/>
            <person name="Song C."/>
            <person name="Wang M."/>
            <person name="Shi J."/>
            <person name="Liu G."/>
            <person name="Liu J."/>
            <person name="Zhou H."/>
            <person name="Zhou W."/>
            <person name="Yu Q."/>
            <person name="An N."/>
            <person name="Chen Y."/>
            <person name="Cai Q."/>
            <person name="Wang B."/>
            <person name="Liu B."/>
            <person name="Min J."/>
            <person name="Huang Y."/>
            <person name="Wu H."/>
            <person name="Li Z."/>
            <person name="Zhang Y."/>
            <person name="Yin Y."/>
            <person name="Song W."/>
            <person name="Jiang J."/>
            <person name="Jackson S.A."/>
            <person name="Wing R.A."/>
            <person name="Wang J."/>
            <person name="Chen M."/>
        </authorList>
    </citation>
    <scope>NUCLEOTIDE SEQUENCE [LARGE SCALE GENOMIC DNA]</scope>
    <source>
        <strain evidence="2">cv. IRGC 101232</strain>
    </source>
</reference>
<dbReference type="EnsemblPlants" id="OB06G18980.1">
    <property type="protein sequence ID" value="OB06G18980.1"/>
    <property type="gene ID" value="OB06G18980"/>
</dbReference>
<keyword evidence="1" id="KW-0812">Transmembrane</keyword>
<accession>J3MD04</accession>
<protein>
    <submittedName>
        <fullName evidence="2">Uncharacterized protein</fullName>
    </submittedName>
</protein>
<sequence length="55" mass="6557">MEKDEERGLLIFWWARSSVEYGQTLLYCCYLLFSLLYCCSLTARHGLQKSVFLRD</sequence>
<evidence type="ECO:0000313" key="2">
    <source>
        <dbReference type="EnsemblPlants" id="OB06G18980.1"/>
    </source>
</evidence>
<organism evidence="2">
    <name type="scientific">Oryza brachyantha</name>
    <name type="common">malo sina</name>
    <dbReference type="NCBI Taxonomy" id="4533"/>
    <lineage>
        <taxon>Eukaryota</taxon>
        <taxon>Viridiplantae</taxon>
        <taxon>Streptophyta</taxon>
        <taxon>Embryophyta</taxon>
        <taxon>Tracheophyta</taxon>
        <taxon>Spermatophyta</taxon>
        <taxon>Magnoliopsida</taxon>
        <taxon>Liliopsida</taxon>
        <taxon>Poales</taxon>
        <taxon>Poaceae</taxon>
        <taxon>BOP clade</taxon>
        <taxon>Oryzoideae</taxon>
        <taxon>Oryzeae</taxon>
        <taxon>Oryzinae</taxon>
        <taxon>Oryza</taxon>
    </lineage>
</organism>
<keyword evidence="3" id="KW-1185">Reference proteome</keyword>
<keyword evidence="1" id="KW-0472">Membrane</keyword>
<name>J3MD04_ORYBR</name>
<keyword evidence="1" id="KW-1133">Transmembrane helix</keyword>